<reference evidence="10 11" key="1">
    <citation type="journal article" date="2018" name="Mol. Biol. Evol.">
        <title>Broad Genomic Sampling Reveals a Smut Pathogenic Ancestry of the Fungal Clade Ustilaginomycotina.</title>
        <authorList>
            <person name="Kijpornyongpan T."/>
            <person name="Mondo S.J."/>
            <person name="Barry K."/>
            <person name="Sandor L."/>
            <person name="Lee J."/>
            <person name="Lipzen A."/>
            <person name="Pangilinan J."/>
            <person name="LaButti K."/>
            <person name="Hainaut M."/>
            <person name="Henrissat B."/>
            <person name="Grigoriev I.V."/>
            <person name="Spatafora J.W."/>
            <person name="Aime M.C."/>
        </authorList>
    </citation>
    <scope>NUCLEOTIDE SEQUENCE [LARGE SCALE GENOMIC DNA]</scope>
    <source>
        <strain evidence="10 11">MCA 5214</strain>
    </source>
</reference>
<dbReference type="GeneID" id="37030884"/>
<dbReference type="PANTHER" id="PTHR12755:SF3">
    <property type="entry name" value="POLYNUCLEOTIDE 5'-HYDROXYL-KINASE NOL9"/>
    <property type="match status" value="1"/>
</dbReference>
<dbReference type="Gene3D" id="3.40.50.300">
    <property type="entry name" value="P-loop containing nucleotide triphosphate hydrolases"/>
    <property type="match status" value="1"/>
</dbReference>
<dbReference type="GO" id="GO:0005524">
    <property type="term" value="F:ATP binding"/>
    <property type="evidence" value="ECO:0007669"/>
    <property type="project" value="UniProtKB-KW"/>
</dbReference>
<dbReference type="GO" id="GO:0005634">
    <property type="term" value="C:nucleus"/>
    <property type="evidence" value="ECO:0007669"/>
    <property type="project" value="TreeGrafter"/>
</dbReference>
<keyword evidence="7" id="KW-0067">ATP-binding</keyword>
<protein>
    <recommendedName>
        <fullName evidence="3">Polynucleotide 5'-hydroxyl-kinase GRC3</fullName>
    </recommendedName>
    <alternativeName>
        <fullName evidence="2">Polynucleotide 5'-hydroxyl-kinase grc3</fullName>
    </alternativeName>
</protein>
<dbReference type="GO" id="GO:0000448">
    <property type="term" value="P:cleavage in ITS2 between 5.8S rRNA and LSU-rRNA of tricistronic rRNA transcript (SSU-rRNA, 5.8S rRNA, LSU-rRNA)"/>
    <property type="evidence" value="ECO:0007669"/>
    <property type="project" value="TreeGrafter"/>
</dbReference>
<evidence type="ECO:0000256" key="6">
    <source>
        <dbReference type="ARBA" id="ARBA00022777"/>
    </source>
</evidence>
<dbReference type="AlphaFoldDB" id="A0A316UX31"/>
<dbReference type="InterPro" id="IPR032319">
    <property type="entry name" value="CLP1_P"/>
</dbReference>
<dbReference type="EMBL" id="KZ819663">
    <property type="protein sequence ID" value="PWN29849.1"/>
    <property type="molecule type" value="Genomic_DNA"/>
</dbReference>
<feature type="compositionally biased region" description="Pro residues" evidence="8">
    <location>
        <begin position="30"/>
        <end position="41"/>
    </location>
</feature>
<evidence type="ECO:0000256" key="2">
    <source>
        <dbReference type="ARBA" id="ARBA00018706"/>
    </source>
</evidence>
<gene>
    <name evidence="10" type="ORF">BDZ90DRAFT_278097</name>
</gene>
<dbReference type="STRING" id="1569628.A0A316UX31"/>
<evidence type="ECO:0000256" key="7">
    <source>
        <dbReference type="ARBA" id="ARBA00022840"/>
    </source>
</evidence>
<name>A0A316UX31_9BASI</name>
<feature type="compositionally biased region" description="Gly residues" evidence="8">
    <location>
        <begin position="703"/>
        <end position="713"/>
    </location>
</feature>
<feature type="compositionally biased region" description="Basic residues" evidence="8">
    <location>
        <begin position="716"/>
        <end position="731"/>
    </location>
</feature>
<comment type="similarity">
    <text evidence="1">Belongs to the Clp1 family. NOL9/GRC3 subfamily.</text>
</comment>
<dbReference type="OrthoDB" id="2405412at2759"/>
<dbReference type="InterPro" id="IPR045116">
    <property type="entry name" value="Clp1/Grc3"/>
</dbReference>
<dbReference type="PANTHER" id="PTHR12755">
    <property type="entry name" value="CLEAVAGE/POLYADENYLATION FACTOR IA SUBUNIT CLP1P"/>
    <property type="match status" value="1"/>
</dbReference>
<feature type="region of interest" description="Disordered" evidence="8">
    <location>
        <begin position="1"/>
        <end position="79"/>
    </location>
</feature>
<sequence>MSAIAARKARLAAAKAQVQAQQETLKPLSTTPPPPPPPQAQPPRKRQRSVEVASSESDGSEAESSASGSRTRTTSPSSTPIQADAIQWLQPVWAQSTSSKEPHNVSILSTKGKGKARAEEALVLRIQPGKSIAIRGTAQLLVTEGIVSVNGCHVSPTSPKQLLLCPSTDPLPLLTACGEEEATIELHAISSTGLETLANVCPLAGTDPFSLRPRRDIQSLLVTSQHLALDPSLTVQRQPPSWQEQWDRLQAAEPSATPQAVLVRGAKGAGKSTFGRTLLNIYAARHQRVALLDVDLGQGHFQPAGSVHLYIFSLSSSSNSQHPLISPSWLTHPCLPAPAHSIFLGQTTPKDLPSSYFRAVAHLIERYDATLRGEGVPLLVNTMGWAKGMGAELNERIEGLLRPEAVYDLMPTLDPYATGGKVARIELPKPYRAPHGGWVTPVQAVGLDMKAASSSGDSRMSSTQAGLTAADQRSLAMMTHLHASSASPLPRWDFSHNLIERRPFVVDVRTGLQGGIHLGMSDQGRVLDVGVGLAALNGEMVSLCIIDVADQDVITASIDSQPQDGDIAATWRHAFSRPPPPPGSERLICLALVRSIDEQAGKVHLLCPPCLAELVSRAHSQSQSPPRLALIATGGSAAIAPPIFAFLDRPSFAARGSTSGEAEQNGATKGGRGAGMGTVSLLAGVPRNEAPYLSWPADATSAGAGGKAGGAIVGAGKRRVRRNVMRRGQRG</sequence>
<evidence type="ECO:0000256" key="8">
    <source>
        <dbReference type="SAM" id="MobiDB-lite"/>
    </source>
</evidence>
<evidence type="ECO:0000313" key="11">
    <source>
        <dbReference type="Proteomes" id="UP000245884"/>
    </source>
</evidence>
<evidence type="ECO:0000256" key="1">
    <source>
        <dbReference type="ARBA" id="ARBA00011003"/>
    </source>
</evidence>
<accession>A0A316UX31</accession>
<evidence type="ECO:0000256" key="5">
    <source>
        <dbReference type="ARBA" id="ARBA00022741"/>
    </source>
</evidence>
<feature type="domain" description="Clp1 P-loop" evidence="9">
    <location>
        <begin position="265"/>
        <end position="406"/>
    </location>
</feature>
<dbReference type="Pfam" id="PF16575">
    <property type="entry name" value="CLP1_P"/>
    <property type="match status" value="1"/>
</dbReference>
<dbReference type="Proteomes" id="UP000245884">
    <property type="component" value="Unassembled WGS sequence"/>
</dbReference>
<evidence type="ECO:0000313" key="10">
    <source>
        <dbReference type="EMBL" id="PWN29849.1"/>
    </source>
</evidence>
<dbReference type="RefSeq" id="XP_025364461.1">
    <property type="nucleotide sequence ID" value="XM_025509061.1"/>
</dbReference>
<feature type="compositionally biased region" description="Low complexity" evidence="8">
    <location>
        <begin position="50"/>
        <end position="79"/>
    </location>
</feature>
<keyword evidence="4" id="KW-0808">Transferase</keyword>
<evidence type="ECO:0000256" key="3">
    <source>
        <dbReference type="ARBA" id="ARBA00019824"/>
    </source>
</evidence>
<dbReference type="SUPFAM" id="SSF52540">
    <property type="entry name" value="P-loop containing nucleoside triphosphate hydrolases"/>
    <property type="match status" value="1"/>
</dbReference>
<keyword evidence="6" id="KW-0418">Kinase</keyword>
<feature type="compositionally biased region" description="Low complexity" evidence="8">
    <location>
        <begin position="1"/>
        <end position="22"/>
    </location>
</feature>
<feature type="region of interest" description="Disordered" evidence="8">
    <location>
        <begin position="693"/>
        <end position="731"/>
    </location>
</feature>
<keyword evidence="11" id="KW-1185">Reference proteome</keyword>
<dbReference type="GO" id="GO:0051731">
    <property type="term" value="F:polynucleotide 5'-hydroxyl-kinase activity"/>
    <property type="evidence" value="ECO:0007669"/>
    <property type="project" value="InterPro"/>
</dbReference>
<proteinExistence type="inferred from homology"/>
<evidence type="ECO:0000256" key="4">
    <source>
        <dbReference type="ARBA" id="ARBA00022679"/>
    </source>
</evidence>
<evidence type="ECO:0000259" key="9">
    <source>
        <dbReference type="Pfam" id="PF16575"/>
    </source>
</evidence>
<feature type="region of interest" description="Disordered" evidence="8">
    <location>
        <begin position="655"/>
        <end position="674"/>
    </location>
</feature>
<keyword evidence="5" id="KW-0547">Nucleotide-binding</keyword>
<organism evidence="10 11">
    <name type="scientific">Jaminaea rosea</name>
    <dbReference type="NCBI Taxonomy" id="1569628"/>
    <lineage>
        <taxon>Eukaryota</taxon>
        <taxon>Fungi</taxon>
        <taxon>Dikarya</taxon>
        <taxon>Basidiomycota</taxon>
        <taxon>Ustilaginomycotina</taxon>
        <taxon>Exobasidiomycetes</taxon>
        <taxon>Microstromatales</taxon>
        <taxon>Microstromatales incertae sedis</taxon>
        <taxon>Jaminaea</taxon>
    </lineage>
</organism>
<dbReference type="InterPro" id="IPR027417">
    <property type="entry name" value="P-loop_NTPase"/>
</dbReference>